<dbReference type="PANTHER" id="PTHR11061:SF49">
    <property type="entry name" value="23S RRNA (URACIL(1939)-C(5))-METHYLTRANSFERASE RLMD"/>
    <property type="match status" value="1"/>
</dbReference>
<dbReference type="Pfam" id="PF05958">
    <property type="entry name" value="tRNA_U5-meth_tr"/>
    <property type="match status" value="1"/>
</dbReference>
<dbReference type="Gene3D" id="2.40.50.1070">
    <property type="match status" value="1"/>
</dbReference>
<keyword evidence="1" id="KW-0004">4Fe-4S</keyword>
<keyword evidence="2 6" id="KW-0489">Methyltransferase</keyword>
<dbReference type="AlphaFoldDB" id="A0A286GM24"/>
<feature type="binding site" evidence="6">
    <location>
        <position position="300"/>
    </location>
    <ligand>
        <name>S-adenosyl-L-methionine</name>
        <dbReference type="ChEBI" id="CHEBI:59789"/>
    </ligand>
</feature>
<dbReference type="InterPro" id="IPR030391">
    <property type="entry name" value="MeTrfase_TrmA_CS"/>
</dbReference>
<evidence type="ECO:0000256" key="7">
    <source>
        <dbReference type="PROSITE-ProRule" id="PRU10015"/>
    </source>
</evidence>
<dbReference type="PROSITE" id="PS01231">
    <property type="entry name" value="TRMA_2"/>
    <property type="match status" value="1"/>
</dbReference>
<keyword evidence="1" id="KW-0408">Iron</keyword>
<accession>A0A286GM24</accession>
<protein>
    <submittedName>
        <fullName evidence="8">23S rRNA m(5)U-1939 methyltransferase</fullName>
    </submittedName>
</protein>
<dbReference type="InterPro" id="IPR010280">
    <property type="entry name" value="U5_MeTrfase_fam"/>
</dbReference>
<dbReference type="PANTHER" id="PTHR11061">
    <property type="entry name" value="RNA M5U METHYLTRANSFERASE"/>
    <property type="match status" value="1"/>
</dbReference>
<evidence type="ECO:0000313" key="8">
    <source>
        <dbReference type="EMBL" id="SOD96139.1"/>
    </source>
</evidence>
<dbReference type="Gene3D" id="2.40.50.140">
    <property type="entry name" value="Nucleic acid-binding proteins"/>
    <property type="match status" value="1"/>
</dbReference>
<evidence type="ECO:0000256" key="6">
    <source>
        <dbReference type="PROSITE-ProRule" id="PRU01024"/>
    </source>
</evidence>
<dbReference type="EMBL" id="OCNJ01000005">
    <property type="protein sequence ID" value="SOD96139.1"/>
    <property type="molecule type" value="Genomic_DNA"/>
</dbReference>
<dbReference type="InterPro" id="IPR012340">
    <property type="entry name" value="NA-bd_OB-fold"/>
</dbReference>
<feature type="active site" evidence="7">
    <location>
        <position position="369"/>
    </location>
</feature>
<organism evidence="8 9">
    <name type="scientific">Caenispirillum bisanense</name>
    <dbReference type="NCBI Taxonomy" id="414052"/>
    <lineage>
        <taxon>Bacteria</taxon>
        <taxon>Pseudomonadati</taxon>
        <taxon>Pseudomonadota</taxon>
        <taxon>Alphaproteobacteria</taxon>
        <taxon>Rhodospirillales</taxon>
        <taxon>Novispirillaceae</taxon>
        <taxon>Caenispirillum</taxon>
    </lineage>
</organism>
<dbReference type="SUPFAM" id="SSF53335">
    <property type="entry name" value="S-adenosyl-L-methionine-dependent methyltransferases"/>
    <property type="match status" value="1"/>
</dbReference>
<keyword evidence="5" id="KW-0411">Iron-sulfur</keyword>
<dbReference type="GO" id="GO:0051539">
    <property type="term" value="F:4 iron, 4 sulfur cluster binding"/>
    <property type="evidence" value="ECO:0007669"/>
    <property type="project" value="UniProtKB-KW"/>
</dbReference>
<comment type="similarity">
    <text evidence="6">Belongs to the class I-like SAM-binding methyltransferase superfamily. RNA M5U methyltransferase family.</text>
</comment>
<keyword evidence="9" id="KW-1185">Reference proteome</keyword>
<evidence type="ECO:0000256" key="5">
    <source>
        <dbReference type="ARBA" id="ARBA00023014"/>
    </source>
</evidence>
<dbReference type="InterPro" id="IPR029063">
    <property type="entry name" value="SAM-dependent_MTases_sf"/>
</dbReference>
<sequence length="411" mass="42265">MTEVGARGDGLANLDDRPLYVPLTLAGERVRVRPGEARGDGRVAVLDAVLTPAAERVEAPCPHFGTCGGCQLQHMAPAALAAWKRDLVAQALGRRGLTDVPVAETVSIAPGSRRRATFALAGSGRGLTLGFNARASHRVVAIDTCLLPEPALWALVEPLRSLLVSLPTPGKGGDVTVTLTDSGADVVIDLAADPDLAGRERLAAFAADHDLARLSLRVAGASPEVAAERRLPQVRLGDALVPLPAGGFLQPSRAGEAALVSRVLEAVATAPAGPVADLFGGIGTFALPLHASGRAVHVVEGARPAVGAVAGLARAGLTAEARDLFDKPLVGKELKRFAAVVFDPPRAGAAAQAAALAEDGPGVVVAVSCAPATFARDARLLVDGGYRMESVVPVDQFPWSAHVEVVAVFRR</sequence>
<dbReference type="PROSITE" id="PS51687">
    <property type="entry name" value="SAM_MT_RNA_M5U"/>
    <property type="match status" value="1"/>
</dbReference>
<evidence type="ECO:0000256" key="1">
    <source>
        <dbReference type="ARBA" id="ARBA00022485"/>
    </source>
</evidence>
<evidence type="ECO:0000256" key="2">
    <source>
        <dbReference type="ARBA" id="ARBA00022603"/>
    </source>
</evidence>
<name>A0A286GM24_9PROT</name>
<gene>
    <name evidence="8" type="ORF">SAMN05421508_105174</name>
</gene>
<evidence type="ECO:0000256" key="3">
    <source>
        <dbReference type="ARBA" id="ARBA00022679"/>
    </source>
</evidence>
<dbReference type="Proteomes" id="UP000219621">
    <property type="component" value="Unassembled WGS sequence"/>
</dbReference>
<evidence type="ECO:0000256" key="4">
    <source>
        <dbReference type="ARBA" id="ARBA00022691"/>
    </source>
</evidence>
<dbReference type="GO" id="GO:0070041">
    <property type="term" value="F:rRNA (uridine-C5-)-methyltransferase activity"/>
    <property type="evidence" value="ECO:0007669"/>
    <property type="project" value="TreeGrafter"/>
</dbReference>
<proteinExistence type="inferred from homology"/>
<keyword evidence="1" id="KW-0479">Metal-binding</keyword>
<feature type="binding site" evidence="6">
    <location>
        <position position="250"/>
    </location>
    <ligand>
        <name>S-adenosyl-L-methionine</name>
        <dbReference type="ChEBI" id="CHEBI:59789"/>
    </ligand>
</feature>
<dbReference type="InterPro" id="IPR030390">
    <property type="entry name" value="MeTrfase_TrmA_AS"/>
</dbReference>
<keyword evidence="4 6" id="KW-0949">S-adenosyl-L-methionine</keyword>
<dbReference type="GO" id="GO:0070475">
    <property type="term" value="P:rRNA base methylation"/>
    <property type="evidence" value="ECO:0007669"/>
    <property type="project" value="TreeGrafter"/>
</dbReference>
<dbReference type="Gene3D" id="3.40.50.150">
    <property type="entry name" value="Vaccinia Virus protein VP39"/>
    <property type="match status" value="1"/>
</dbReference>
<reference evidence="8 9" key="1">
    <citation type="submission" date="2017-09" db="EMBL/GenBank/DDBJ databases">
        <authorList>
            <person name="Ehlers B."/>
            <person name="Leendertz F.H."/>
        </authorList>
    </citation>
    <scope>NUCLEOTIDE SEQUENCE [LARGE SCALE GENOMIC DNA]</scope>
    <source>
        <strain evidence="8 9">USBA 140</strain>
    </source>
</reference>
<feature type="active site" description="Nucleophile" evidence="6">
    <location>
        <position position="369"/>
    </location>
</feature>
<keyword evidence="3 6" id="KW-0808">Transferase</keyword>
<evidence type="ECO:0000313" key="9">
    <source>
        <dbReference type="Proteomes" id="UP000219621"/>
    </source>
</evidence>
<feature type="binding site" evidence="6">
    <location>
        <position position="279"/>
    </location>
    <ligand>
        <name>S-adenosyl-L-methionine</name>
        <dbReference type="ChEBI" id="CHEBI:59789"/>
    </ligand>
</feature>
<feature type="binding site" evidence="6">
    <location>
        <position position="343"/>
    </location>
    <ligand>
        <name>S-adenosyl-L-methionine</name>
        <dbReference type="ChEBI" id="CHEBI:59789"/>
    </ligand>
</feature>
<dbReference type="PROSITE" id="PS01230">
    <property type="entry name" value="TRMA_1"/>
    <property type="match status" value="1"/>
</dbReference>